<evidence type="ECO:0000256" key="9">
    <source>
        <dbReference type="ARBA" id="ARBA00023054"/>
    </source>
</evidence>
<evidence type="ECO:0000256" key="15">
    <source>
        <dbReference type="ARBA" id="ARBA00060409"/>
    </source>
</evidence>
<dbReference type="Proteomes" id="UP001044222">
    <property type="component" value="Chromosome 12"/>
</dbReference>
<dbReference type="CDD" id="cd22679">
    <property type="entry name" value="FHA_SLMAP"/>
    <property type="match status" value="1"/>
</dbReference>
<dbReference type="AlphaFoldDB" id="A0A9D3M1F8"/>
<dbReference type="Pfam" id="PF00498">
    <property type="entry name" value="FHA"/>
    <property type="match status" value="1"/>
</dbReference>
<dbReference type="PROSITE" id="PS50006">
    <property type="entry name" value="FHA_DOMAIN"/>
    <property type="match status" value="1"/>
</dbReference>
<dbReference type="OrthoDB" id="8962452at2759"/>
<protein>
    <recommendedName>
        <fullName evidence="18">Sarcolemmal membrane-associated protein</fullName>
    </recommendedName>
</protein>
<dbReference type="InterPro" id="IPR000253">
    <property type="entry name" value="FHA_dom"/>
</dbReference>
<evidence type="ECO:0000256" key="13">
    <source>
        <dbReference type="ARBA" id="ARBA00046294"/>
    </source>
</evidence>
<evidence type="ECO:0000256" key="8">
    <source>
        <dbReference type="ARBA" id="ARBA00022989"/>
    </source>
</evidence>
<evidence type="ECO:0000256" key="21">
    <source>
        <dbReference type="SAM" id="Phobius"/>
    </source>
</evidence>
<reference evidence="23" key="1">
    <citation type="submission" date="2021-01" db="EMBL/GenBank/DDBJ databases">
        <title>A chromosome-scale assembly of European eel, Anguilla anguilla.</title>
        <authorList>
            <person name="Henkel C."/>
            <person name="Jong-Raadsen S.A."/>
            <person name="Dufour S."/>
            <person name="Weltzien F.-A."/>
            <person name="Palstra A.P."/>
            <person name="Pelster B."/>
            <person name="Spaink H.P."/>
            <person name="Van Den Thillart G.E."/>
            <person name="Jansen H."/>
            <person name="Zahm M."/>
            <person name="Klopp C."/>
            <person name="Cedric C."/>
            <person name="Louis A."/>
            <person name="Berthelot C."/>
            <person name="Parey E."/>
            <person name="Roest Crollius H."/>
            <person name="Montfort J."/>
            <person name="Robinson-Rechavi M."/>
            <person name="Bucao C."/>
            <person name="Bouchez O."/>
            <person name="Gislard M."/>
            <person name="Lluch J."/>
            <person name="Milhes M."/>
            <person name="Lampietro C."/>
            <person name="Lopez Roques C."/>
            <person name="Donnadieu C."/>
            <person name="Braasch I."/>
            <person name="Desvignes T."/>
            <person name="Postlethwait J."/>
            <person name="Bobe J."/>
            <person name="Guiguen Y."/>
            <person name="Dirks R."/>
        </authorList>
    </citation>
    <scope>NUCLEOTIDE SEQUENCE</scope>
    <source>
        <strain evidence="23">Tag_6206</strain>
        <tissue evidence="23">Liver</tissue>
    </source>
</reference>
<dbReference type="SUPFAM" id="SSF49879">
    <property type="entry name" value="SMAD/FHA domain"/>
    <property type="match status" value="1"/>
</dbReference>
<evidence type="ECO:0000256" key="20">
    <source>
        <dbReference type="SAM" id="MobiDB-lite"/>
    </source>
</evidence>
<dbReference type="EMBL" id="JAFIRN010000012">
    <property type="protein sequence ID" value="KAG5839020.1"/>
    <property type="molecule type" value="Genomic_DNA"/>
</dbReference>
<keyword evidence="24" id="KW-1185">Reference proteome</keyword>
<keyword evidence="10" id="KW-0496">Mitochondrion</keyword>
<feature type="region of interest" description="Disordered" evidence="20">
    <location>
        <begin position="460"/>
        <end position="527"/>
    </location>
</feature>
<dbReference type="PANTHER" id="PTHR15715:SF37">
    <property type="entry name" value="LD47843P"/>
    <property type="match status" value="1"/>
</dbReference>
<evidence type="ECO:0000256" key="14">
    <source>
        <dbReference type="ARBA" id="ARBA00057671"/>
    </source>
</evidence>
<dbReference type="GO" id="GO:0005789">
    <property type="term" value="C:endoplasmic reticulum membrane"/>
    <property type="evidence" value="ECO:0007669"/>
    <property type="project" value="UniProtKB-SubCell"/>
</dbReference>
<dbReference type="CDD" id="cd21911">
    <property type="entry name" value="CC1_SLMAP"/>
    <property type="match status" value="1"/>
</dbReference>
<accession>A0A9D3M1F8</accession>
<evidence type="ECO:0000256" key="18">
    <source>
        <dbReference type="ARBA" id="ARBA00074026"/>
    </source>
</evidence>
<keyword evidence="12" id="KW-0206">Cytoskeleton</keyword>
<keyword evidence="5" id="KW-0597">Phosphoprotein</keyword>
<evidence type="ECO:0000256" key="3">
    <source>
        <dbReference type="ARBA" id="ARBA00022475"/>
    </source>
</evidence>
<evidence type="ECO:0000256" key="2">
    <source>
        <dbReference type="ARBA" id="ARBA00004389"/>
    </source>
</evidence>
<comment type="similarity">
    <text evidence="16">Belongs to the SLMAP family.</text>
</comment>
<feature type="domain" description="FHA" evidence="22">
    <location>
        <begin position="28"/>
        <end position="85"/>
    </location>
</feature>
<evidence type="ECO:0000256" key="10">
    <source>
        <dbReference type="ARBA" id="ARBA00023128"/>
    </source>
</evidence>
<keyword evidence="8 21" id="KW-1133">Transmembrane helix</keyword>
<evidence type="ECO:0000256" key="4">
    <source>
        <dbReference type="ARBA" id="ARBA00022490"/>
    </source>
</evidence>
<keyword evidence="3" id="KW-1003">Cell membrane</keyword>
<dbReference type="GO" id="GO:0005813">
    <property type="term" value="C:centrosome"/>
    <property type="evidence" value="ECO:0007669"/>
    <property type="project" value="UniProtKB-SubCell"/>
</dbReference>
<evidence type="ECO:0000256" key="1">
    <source>
        <dbReference type="ARBA" id="ARBA00004300"/>
    </source>
</evidence>
<dbReference type="FunFam" id="2.60.200.20:FF:000003">
    <property type="entry name" value="sarcolemmal membrane-associated protein isoform X2"/>
    <property type="match status" value="1"/>
</dbReference>
<proteinExistence type="inferred from homology"/>
<evidence type="ECO:0000313" key="23">
    <source>
        <dbReference type="EMBL" id="KAG5839020.1"/>
    </source>
</evidence>
<evidence type="ECO:0000256" key="17">
    <source>
        <dbReference type="ARBA" id="ARBA00066015"/>
    </source>
</evidence>
<evidence type="ECO:0000259" key="22">
    <source>
        <dbReference type="PROSITE" id="PS50006"/>
    </source>
</evidence>
<evidence type="ECO:0000313" key="24">
    <source>
        <dbReference type="Proteomes" id="UP001044222"/>
    </source>
</evidence>
<keyword evidence="9 19" id="KW-0175">Coiled coil</keyword>
<evidence type="ECO:0000256" key="6">
    <source>
        <dbReference type="ARBA" id="ARBA00022692"/>
    </source>
</evidence>
<dbReference type="InterPro" id="IPR051176">
    <property type="entry name" value="Cent_Immune-Sig_Mod"/>
</dbReference>
<dbReference type="InterPro" id="IPR008984">
    <property type="entry name" value="SMAD_FHA_dom_sf"/>
</dbReference>
<keyword evidence="7" id="KW-0256">Endoplasmic reticulum</keyword>
<evidence type="ECO:0000256" key="5">
    <source>
        <dbReference type="ARBA" id="ARBA00022553"/>
    </source>
</evidence>
<gene>
    <name evidence="23" type="ORF">ANANG_G00229920</name>
</gene>
<evidence type="ECO:0000256" key="12">
    <source>
        <dbReference type="ARBA" id="ARBA00023212"/>
    </source>
</evidence>
<feature type="coiled-coil region" evidence="19">
    <location>
        <begin position="278"/>
        <end position="305"/>
    </location>
</feature>
<comment type="function">
    <text evidence="14">Associates with the striatin-interacting phosphatase and kinase (STRIPAK) core complex, forming the extended (SIKE1:SLMAP)STRIPAK complex. The (SIKE1:SLMAP)STRIPAK complex dephosphorylates STK3 leading to the inhibition of Hippo signaling and the control of cell growth. May play a role during myoblast fusion.</text>
</comment>
<evidence type="ECO:0000256" key="11">
    <source>
        <dbReference type="ARBA" id="ARBA00023136"/>
    </source>
</evidence>
<keyword evidence="4" id="KW-0963">Cytoplasm</keyword>
<feature type="transmembrane region" description="Helical" evidence="21">
    <location>
        <begin position="857"/>
        <end position="877"/>
    </location>
</feature>
<feature type="compositionally biased region" description="Basic and acidic residues" evidence="20">
    <location>
        <begin position="494"/>
        <end position="527"/>
    </location>
</feature>
<feature type="coiled-coil region" evidence="19">
    <location>
        <begin position="632"/>
        <end position="852"/>
    </location>
</feature>
<dbReference type="GO" id="GO:0031966">
    <property type="term" value="C:mitochondrial membrane"/>
    <property type="evidence" value="ECO:0007669"/>
    <property type="project" value="UniProtKB-SubCell"/>
</dbReference>
<dbReference type="SMART" id="SM00240">
    <property type="entry name" value="FHA"/>
    <property type="match status" value="1"/>
</dbReference>
<keyword evidence="6 21" id="KW-0812">Transmembrane</keyword>
<feature type="coiled-coil region" evidence="19">
    <location>
        <begin position="529"/>
        <end position="595"/>
    </location>
</feature>
<evidence type="ECO:0000256" key="7">
    <source>
        <dbReference type="ARBA" id="ARBA00022824"/>
    </source>
</evidence>
<comment type="caution">
    <text evidence="23">The sequence shown here is derived from an EMBL/GenBank/DDBJ whole genome shotgun (WGS) entry which is preliminary data.</text>
</comment>
<comment type="subcellular location">
    <subcellularLocation>
        <location evidence="15">Cell membrane</location>
        <location evidence="15">Sarcolemma</location>
        <topology evidence="15">Single-pass type IV membrane protein</topology>
    </subcellularLocation>
    <subcellularLocation>
        <location evidence="1">Cytoplasm</location>
        <location evidence="1">Cytoskeleton</location>
        <location evidence="1">Microtubule organizing center</location>
        <location evidence="1">Centrosome</location>
    </subcellularLocation>
    <subcellularLocation>
        <location evidence="2">Endoplasmic reticulum membrane</location>
        <topology evidence="2">Single-pass membrane protein</topology>
    </subcellularLocation>
    <subcellularLocation>
        <location evidence="13">Mitochondrion membrane</location>
        <topology evidence="13">Single-pass type IV membrane protein</topology>
    </subcellularLocation>
</comment>
<keyword evidence="11 21" id="KW-0472">Membrane</keyword>
<dbReference type="GO" id="GO:0042383">
    <property type="term" value="C:sarcolemma"/>
    <property type="evidence" value="ECO:0007669"/>
    <property type="project" value="UniProtKB-SubCell"/>
</dbReference>
<dbReference type="PANTHER" id="PTHR15715">
    <property type="entry name" value="CENTROSOMAL PROTEIN OF 170 KDA"/>
    <property type="match status" value="1"/>
</dbReference>
<sequence>MSPALVVFTSCQNSYPFQERHVYLREPVKIGRAVARSPPAKNNAIFDCKVLSRNHALLWFDHNSGKFYLQDTGSSNGTFINSTRLSHAHQHGPPSQIFTGDIIQFGVDVTESSCNVTHGCVVSSICLFLPDGVEASHRAEEDATPPEASPATSPLPVWKVAESTPSVYSLELFQLSQYLKEALQREQMLEQKLVTLQWLLGRTQEASEASFQAVVDEDQLLSRLEVMENMLQALSGNQCEGRVLELAAYQSTAKEALRRVLREKVEVCQTLSKVELSLSSAQDTCLHLQHLRERAEQELTELASKYSKAVSIIQGLTHTIKLAESQQEKQLQKHLQEKMELQLLIQSLEEQEQEPQTNSDTKECLQSVQGCLEQHQHKITKSHFLASPFSGLLQCLMDEKTLTKEWFLPPPSESLMDASGWTVSGTLSSVEDCTMHSTGRMEEKKDTEAVNNVTLLTEDCGSGELQSREAELQSRGVELQSREAELQSRGVELQSREAKLQSREAELHSREVELRSREAELQSGEAEHVARLNSQLHEAQDQASSSQSRCVELQDVLEKERREAQLHSQESANQIQALQAQVQKLQEEVQVLCAERACVVSRAQEEVLLLQGAVEASASERKKERTALQESLAAVTAELDRGRRRAAECEQESSSLKARLQELQLQSAQAAQLQGELQKNCFVLQTECAALCSEKTALQENMQHLEKELHSSRDQAALLGRSVSALERTQGELESRLAEQQEQRQQDRARLKAQLDQATARIKGLQREYEDTQVELVQVKQRCSEVEQEKLSLSEELHQCKDSLKQLQERYEDTQVELVQVKQRCSEVEQEKLSLSEELDQCKDSLKQLQERASRPSLHPVLAMLVGVVLAVLFWGYSSLW</sequence>
<name>A0A9D3M1F8_ANGAN</name>
<evidence type="ECO:0000256" key="16">
    <source>
        <dbReference type="ARBA" id="ARBA00061687"/>
    </source>
</evidence>
<organism evidence="23 24">
    <name type="scientific">Anguilla anguilla</name>
    <name type="common">European freshwater eel</name>
    <name type="synonym">Muraena anguilla</name>
    <dbReference type="NCBI Taxonomy" id="7936"/>
    <lineage>
        <taxon>Eukaryota</taxon>
        <taxon>Metazoa</taxon>
        <taxon>Chordata</taxon>
        <taxon>Craniata</taxon>
        <taxon>Vertebrata</taxon>
        <taxon>Euteleostomi</taxon>
        <taxon>Actinopterygii</taxon>
        <taxon>Neopterygii</taxon>
        <taxon>Teleostei</taxon>
        <taxon>Anguilliformes</taxon>
        <taxon>Anguillidae</taxon>
        <taxon>Anguilla</taxon>
    </lineage>
</organism>
<evidence type="ECO:0000256" key="19">
    <source>
        <dbReference type="SAM" id="Coils"/>
    </source>
</evidence>
<comment type="subunit">
    <text evidence="17">Homodimer. Interacts with myosin. Interacts with SIKE1 and both associate with the STRIPAK core complex composed of PP2A catalytic and scaffolding subunits, the striatins (PP2A regulatory subunits), the striatin-associated proteins MOB4, STRIP1 and STRIP2, PDCD10 and members of the STE20 kinases, such as STK24 and STK26. Interacts (via FHA domain) with STK3 (when phosphorylated); the interaction associates STK3 with the STRIPAK complex.</text>
</comment>
<dbReference type="Gene3D" id="2.60.200.20">
    <property type="match status" value="1"/>
</dbReference>
<dbReference type="Gene3D" id="1.10.287.1490">
    <property type="match status" value="1"/>
</dbReference>